<dbReference type="RefSeq" id="WP_144996960.1">
    <property type="nucleotide sequence ID" value="NZ_CP036281.1"/>
</dbReference>
<sequence length="285" mass="32335">MSSRIPEDFFEESDDFSPKYNGADFSDSEYGEYDESFLTEEWMLEHLFQPGAEEVTESLWYEEDQLSGDRIGTPSESFVPEKYEPRYAYPLIVWLHSAADGRPTLSSVMNTLSPQNYLSVSFRVANDSPVSSRSLASWPTSEAAVEKFLSEIHQVVCQLGSLYHVHTERIYLAGFEDAGAMALRLFLQRPDWFGGAAAFGTPFPDSMIIPEQMPILEEKRVLVAQGIKDPVSSIADSVCWTRTFKQAGVDLTTKLFDGQHELTPEMLKYVNEWLMHGLYADNMIY</sequence>
<reference evidence="3 4" key="1">
    <citation type="submission" date="2019-02" db="EMBL/GenBank/DDBJ databases">
        <title>Deep-cultivation of Planctomycetes and their phenomic and genomic characterization uncovers novel biology.</title>
        <authorList>
            <person name="Wiegand S."/>
            <person name="Jogler M."/>
            <person name="Boedeker C."/>
            <person name="Pinto D."/>
            <person name="Vollmers J."/>
            <person name="Rivas-Marin E."/>
            <person name="Kohn T."/>
            <person name="Peeters S.H."/>
            <person name="Heuer A."/>
            <person name="Rast P."/>
            <person name="Oberbeckmann S."/>
            <person name="Bunk B."/>
            <person name="Jeske O."/>
            <person name="Meyerdierks A."/>
            <person name="Storesund J.E."/>
            <person name="Kallscheuer N."/>
            <person name="Luecker S."/>
            <person name="Lage O.M."/>
            <person name="Pohl T."/>
            <person name="Merkel B.J."/>
            <person name="Hornburger P."/>
            <person name="Mueller R.-W."/>
            <person name="Bruemmer F."/>
            <person name="Labrenz M."/>
            <person name="Spormann A.M."/>
            <person name="Op den Camp H."/>
            <person name="Overmann J."/>
            <person name="Amann R."/>
            <person name="Jetten M.S.M."/>
            <person name="Mascher T."/>
            <person name="Medema M.H."/>
            <person name="Devos D.P."/>
            <person name="Kaster A.-K."/>
            <person name="Ovreas L."/>
            <person name="Rohde M."/>
            <person name="Galperin M.Y."/>
            <person name="Jogler C."/>
        </authorList>
    </citation>
    <scope>NUCLEOTIDE SEQUENCE [LARGE SCALE GENOMIC DNA]</scope>
    <source>
        <strain evidence="3 4">Pla110</strain>
    </source>
</reference>
<feature type="domain" description="Phospholipase/carboxylesterase/thioesterase" evidence="2">
    <location>
        <begin position="140"/>
        <end position="274"/>
    </location>
</feature>
<evidence type="ECO:0000313" key="4">
    <source>
        <dbReference type="Proteomes" id="UP000317178"/>
    </source>
</evidence>
<dbReference type="GO" id="GO:0016787">
    <property type="term" value="F:hydrolase activity"/>
    <property type="evidence" value="ECO:0007669"/>
    <property type="project" value="InterPro"/>
</dbReference>
<dbReference type="Gene3D" id="3.40.50.1820">
    <property type="entry name" value="alpha/beta hydrolase"/>
    <property type="match status" value="1"/>
</dbReference>
<dbReference type="Proteomes" id="UP000317178">
    <property type="component" value="Chromosome"/>
</dbReference>
<dbReference type="Pfam" id="PF02230">
    <property type="entry name" value="Abhydrolase_2"/>
    <property type="match status" value="1"/>
</dbReference>
<evidence type="ECO:0000256" key="1">
    <source>
        <dbReference type="SAM" id="MobiDB-lite"/>
    </source>
</evidence>
<dbReference type="EMBL" id="CP036281">
    <property type="protein sequence ID" value="QDU81536.1"/>
    <property type="molecule type" value="Genomic_DNA"/>
</dbReference>
<gene>
    <name evidence="3" type="ORF">Pla110_32780</name>
</gene>
<dbReference type="KEGG" id="plon:Pla110_32780"/>
<name>A0A518CQN3_9PLAN</name>
<dbReference type="SUPFAM" id="SSF53474">
    <property type="entry name" value="alpha/beta-Hydrolases"/>
    <property type="match status" value="1"/>
</dbReference>
<dbReference type="AlphaFoldDB" id="A0A518CQN3"/>
<dbReference type="InterPro" id="IPR003140">
    <property type="entry name" value="PLipase/COase/thioEstase"/>
</dbReference>
<proteinExistence type="predicted"/>
<protein>
    <submittedName>
        <fullName evidence="3">Phospholipase/Carboxylesterase</fullName>
    </submittedName>
</protein>
<feature type="region of interest" description="Disordered" evidence="1">
    <location>
        <begin position="1"/>
        <end position="22"/>
    </location>
</feature>
<keyword evidence="4" id="KW-1185">Reference proteome</keyword>
<evidence type="ECO:0000313" key="3">
    <source>
        <dbReference type="EMBL" id="QDU81536.1"/>
    </source>
</evidence>
<dbReference type="OrthoDB" id="270827at2"/>
<dbReference type="InterPro" id="IPR029058">
    <property type="entry name" value="AB_hydrolase_fold"/>
</dbReference>
<organism evidence="3 4">
    <name type="scientific">Polystyrenella longa</name>
    <dbReference type="NCBI Taxonomy" id="2528007"/>
    <lineage>
        <taxon>Bacteria</taxon>
        <taxon>Pseudomonadati</taxon>
        <taxon>Planctomycetota</taxon>
        <taxon>Planctomycetia</taxon>
        <taxon>Planctomycetales</taxon>
        <taxon>Planctomycetaceae</taxon>
        <taxon>Polystyrenella</taxon>
    </lineage>
</organism>
<evidence type="ECO:0000259" key="2">
    <source>
        <dbReference type="Pfam" id="PF02230"/>
    </source>
</evidence>
<accession>A0A518CQN3</accession>